<dbReference type="EMBL" id="NPIC01000004">
    <property type="protein sequence ID" value="RDL36723.1"/>
    <property type="molecule type" value="Genomic_DNA"/>
</dbReference>
<dbReference type="Pfam" id="PF11735">
    <property type="entry name" value="CAP59_mtransfer"/>
    <property type="match status" value="1"/>
</dbReference>
<accession>A0A370TMG5</accession>
<evidence type="ECO:0008006" key="3">
    <source>
        <dbReference type="Google" id="ProtNLM"/>
    </source>
</evidence>
<dbReference type="Proteomes" id="UP000254866">
    <property type="component" value="Unassembled WGS sequence"/>
</dbReference>
<dbReference type="STRING" id="2656787.A0A370TMG5"/>
<dbReference type="RefSeq" id="XP_031869379.1">
    <property type="nucleotide sequence ID" value="XM_032014698.1"/>
</dbReference>
<protein>
    <recommendedName>
        <fullName evidence="3">Glycosyltransferase family 69 protein</fullName>
    </recommendedName>
</protein>
<dbReference type="InterPro" id="IPR021047">
    <property type="entry name" value="Mannosyltransferase_CMT1"/>
</dbReference>
<evidence type="ECO:0000313" key="1">
    <source>
        <dbReference type="EMBL" id="RDL36723.1"/>
    </source>
</evidence>
<dbReference type="OrthoDB" id="262547at2759"/>
<keyword evidence="2" id="KW-1185">Reference proteome</keyword>
<proteinExistence type="predicted"/>
<dbReference type="AlphaFoldDB" id="A0A370TMG5"/>
<organism evidence="1 2">
    <name type="scientific">Venustampulla echinocandica</name>
    <dbReference type="NCBI Taxonomy" id="2656787"/>
    <lineage>
        <taxon>Eukaryota</taxon>
        <taxon>Fungi</taxon>
        <taxon>Dikarya</taxon>
        <taxon>Ascomycota</taxon>
        <taxon>Pezizomycotina</taxon>
        <taxon>Leotiomycetes</taxon>
        <taxon>Helotiales</taxon>
        <taxon>Pleuroascaceae</taxon>
        <taxon>Venustampulla</taxon>
    </lineage>
</organism>
<dbReference type="GeneID" id="43598924"/>
<sequence>MHWNNERIIRDHWSAAVLDLVTHFGPENVYISIVEGGSWDDTKGALRELDLDLERMGVERGIEMFNATHKDEIERTRDPAEEGWIWTSRGRKELRRIPYLAGIRNRVMDKLRYLAERTDGRGKLHFDKILWLNDVIFTTEDVTTLIATREGNYAAACSLDFSKPPLYYDTFALRDISGGETVTQTWPFFLSAESRNAIIFNSPVPVKSCWNGMVVFQADPFYDDPPLRFRGIPDSLALHHLEGSECCLIHADNPLSATHGVWLNPNVRVSYNPEASKQVHPASGSWPGRRERLVGMWSNRLARWTRIPRRFVERYVVNRRVRVWRDETHRKGQDDNHDGTYCMINEMQVVVQNGWAHI</sequence>
<comment type="caution">
    <text evidence="1">The sequence shown here is derived from an EMBL/GenBank/DDBJ whole genome shotgun (WGS) entry which is preliminary data.</text>
</comment>
<gene>
    <name evidence="1" type="ORF">BP5553_06075</name>
</gene>
<evidence type="ECO:0000313" key="2">
    <source>
        <dbReference type="Proteomes" id="UP000254866"/>
    </source>
</evidence>
<name>A0A370TMG5_9HELO</name>
<reference evidence="1 2" key="1">
    <citation type="journal article" date="2018" name="IMA Fungus">
        <title>IMA Genome-F 9: Draft genome sequence of Annulohypoxylon stygium, Aspergillus mulundensis, Berkeleyomyces basicola (syn. Thielaviopsis basicola), Ceratocystis smalleyi, two Cercospora beticola strains, Coleophoma cylindrospora, Fusarium fracticaudum, Phialophora cf. hyalina, and Morchella septimelata.</title>
        <authorList>
            <person name="Wingfield B.D."/>
            <person name="Bills G.F."/>
            <person name="Dong Y."/>
            <person name="Huang W."/>
            <person name="Nel W.J."/>
            <person name="Swalarsk-Parry B.S."/>
            <person name="Vaghefi N."/>
            <person name="Wilken P.M."/>
            <person name="An Z."/>
            <person name="de Beer Z.W."/>
            <person name="De Vos L."/>
            <person name="Chen L."/>
            <person name="Duong T.A."/>
            <person name="Gao Y."/>
            <person name="Hammerbacher A."/>
            <person name="Kikkert J.R."/>
            <person name="Li Y."/>
            <person name="Li H."/>
            <person name="Li K."/>
            <person name="Li Q."/>
            <person name="Liu X."/>
            <person name="Ma X."/>
            <person name="Naidoo K."/>
            <person name="Pethybridge S.J."/>
            <person name="Sun J."/>
            <person name="Steenkamp E.T."/>
            <person name="van der Nest M.A."/>
            <person name="van Wyk S."/>
            <person name="Wingfield M.J."/>
            <person name="Xiong C."/>
            <person name="Yue Q."/>
            <person name="Zhang X."/>
        </authorList>
    </citation>
    <scope>NUCLEOTIDE SEQUENCE [LARGE SCALE GENOMIC DNA]</scope>
    <source>
        <strain evidence="1 2">BP 5553</strain>
    </source>
</reference>
<dbReference type="PANTHER" id="PTHR34144:SF7">
    <property type="entry name" value="EXPORT PROTEIN (CAP59), PUTATIVE (AFU_ORTHOLOGUE AFUA_7G05020)-RELATED"/>
    <property type="match status" value="1"/>
</dbReference>
<dbReference type="PANTHER" id="PTHR34144">
    <property type="entry name" value="CHROMOSOME 8, WHOLE GENOME SHOTGUN SEQUENCE"/>
    <property type="match status" value="1"/>
</dbReference>